<comment type="similarity">
    <text evidence="1">Belongs to the class-I aminoacyl-tRNA synthetase family. MetG type 1 subfamily.</text>
</comment>
<dbReference type="Pfam" id="PF09334">
    <property type="entry name" value="tRNA-synt_1g"/>
    <property type="match status" value="2"/>
</dbReference>
<dbReference type="SUPFAM" id="SSF47323">
    <property type="entry name" value="Anticodon-binding domain of a subclass of class I aminoacyl-tRNA synthetases"/>
    <property type="match status" value="1"/>
</dbReference>
<evidence type="ECO:0000256" key="1">
    <source>
        <dbReference type="ARBA" id="ARBA00008258"/>
    </source>
</evidence>
<dbReference type="EC" id="6.1.1.10" evidence="2"/>
<protein>
    <recommendedName>
        <fullName evidence="2">methionine--tRNA ligase</fullName>
        <ecNumber evidence="2">6.1.1.10</ecNumber>
    </recommendedName>
</protein>
<keyword evidence="7 8" id="KW-0030">Aminoacyl-tRNA synthetase</keyword>
<evidence type="ECO:0000256" key="4">
    <source>
        <dbReference type="ARBA" id="ARBA00022741"/>
    </source>
</evidence>
<evidence type="ECO:0000256" key="3">
    <source>
        <dbReference type="ARBA" id="ARBA00022598"/>
    </source>
</evidence>
<dbReference type="PANTHER" id="PTHR45765:SF1">
    <property type="entry name" value="METHIONINE--TRNA LIGASE, CYTOPLASMIC"/>
    <property type="match status" value="1"/>
</dbReference>
<gene>
    <name evidence="10" type="ORF">K5V21_11150</name>
</gene>
<evidence type="ECO:0000256" key="5">
    <source>
        <dbReference type="ARBA" id="ARBA00022840"/>
    </source>
</evidence>
<keyword evidence="5 8" id="KW-0067">ATP-binding</keyword>
<name>A0ABS7KZ15_CLOSR</name>
<evidence type="ECO:0000313" key="10">
    <source>
        <dbReference type="EMBL" id="MBY0756004.1"/>
    </source>
</evidence>
<evidence type="ECO:0000256" key="2">
    <source>
        <dbReference type="ARBA" id="ARBA00012838"/>
    </source>
</evidence>
<dbReference type="InterPro" id="IPR015413">
    <property type="entry name" value="Methionyl/Leucyl_tRNA_Synth"/>
</dbReference>
<evidence type="ECO:0000313" key="11">
    <source>
        <dbReference type="Proteomes" id="UP001299068"/>
    </source>
</evidence>
<reference evidence="10 11" key="1">
    <citation type="journal article" date="2021" name="Cell Host Microbe">
        <title>in vivo commensal control of Clostridioides difficile virulence.</title>
        <authorList>
            <person name="Girinathan B.P."/>
            <person name="Dibenedetto N."/>
            <person name="Worley J.N."/>
            <person name="Peltier J."/>
            <person name="Arrieta-Ortiz M.L."/>
            <person name="Rupa Christinal Immanuel S."/>
            <person name="Lavin R."/>
            <person name="Delaney M.L."/>
            <person name="Cummins C."/>
            <person name="Hoffmann M."/>
            <person name="Luo Y."/>
            <person name="Gonzalez-Escalona N."/>
            <person name="Allard M."/>
            <person name="Onderdonk A.B."/>
            <person name="Gerber G.K."/>
            <person name="Sonenshein A.L."/>
            <person name="Baliga N."/>
            <person name="Dupuy B."/>
            <person name="Bry L."/>
        </authorList>
    </citation>
    <scope>NUCLEOTIDE SEQUENCE [LARGE SCALE GENOMIC DNA]</scope>
    <source>
        <strain evidence="10 11">DSM 599</strain>
    </source>
</reference>
<dbReference type="InterPro" id="IPR009080">
    <property type="entry name" value="tRNAsynth_Ia_anticodon-bd"/>
</dbReference>
<dbReference type="InterPro" id="IPR014729">
    <property type="entry name" value="Rossmann-like_a/b/a_fold"/>
</dbReference>
<organism evidence="10 11">
    <name type="scientific">Clostridium sardiniense</name>
    <name type="common">Clostridium absonum</name>
    <dbReference type="NCBI Taxonomy" id="29369"/>
    <lineage>
        <taxon>Bacteria</taxon>
        <taxon>Bacillati</taxon>
        <taxon>Bacillota</taxon>
        <taxon>Clostridia</taxon>
        <taxon>Eubacteriales</taxon>
        <taxon>Clostridiaceae</taxon>
        <taxon>Clostridium</taxon>
    </lineage>
</organism>
<keyword evidence="6 8" id="KW-0648">Protein biosynthesis</keyword>
<proteinExistence type="inferred from homology"/>
<keyword evidence="3 8" id="KW-0436">Ligase</keyword>
<evidence type="ECO:0000256" key="7">
    <source>
        <dbReference type="ARBA" id="ARBA00023146"/>
    </source>
</evidence>
<dbReference type="PANTHER" id="PTHR45765">
    <property type="entry name" value="METHIONINE--TRNA LIGASE"/>
    <property type="match status" value="1"/>
</dbReference>
<dbReference type="Gene3D" id="3.40.50.620">
    <property type="entry name" value="HUPs"/>
    <property type="match status" value="2"/>
</dbReference>
<dbReference type="GO" id="GO:0016874">
    <property type="term" value="F:ligase activity"/>
    <property type="evidence" value="ECO:0007669"/>
    <property type="project" value="UniProtKB-KW"/>
</dbReference>
<dbReference type="RefSeq" id="WP_221861320.1">
    <property type="nucleotide sequence ID" value="NZ_JAIKTU010000008.1"/>
</dbReference>
<comment type="caution">
    <text evidence="10">The sequence shown here is derived from an EMBL/GenBank/DDBJ whole genome shotgun (WGS) entry which is preliminary data.</text>
</comment>
<keyword evidence="4 8" id="KW-0547">Nucleotide-binding</keyword>
<evidence type="ECO:0000259" key="9">
    <source>
        <dbReference type="Pfam" id="PF09334"/>
    </source>
</evidence>
<accession>A0ABS7KZ15</accession>
<sequence length="462" mass="53977">MNIVIGNAWPYANGKLHLGRIAVFLPGDILARYHRMMGDNVLFISGSDAHGRPVKVKAEDLNITPKETLLKYHEEFLECFNKLKFSFDLFTNTDTDYHKKMVMDFIISLYDKGYIYEKKSLERETGRESNHLFLALSRFQNDVKRIFIKQQGWRENAQSITKKYIDEGLRDRAVTKEIDWGVDVPLDGFSDKKIFVWIEALMGYITATAKCLEGTNEVIEDYWNDEDSRIYLVHGKDNIPFHTIIFPGLLSALGFKNVNLSIMSSEHLRLEGKDFSTNKNWAIWVDEILEKYNVDSLRYYLISNGPENSNTDFKWRNFINSNNYDLVLEFDKLYKNIIINGDLKELDLSEKKKILDLYFSVGDKIEEGEFKAALKDVFSYIKEESKKKGPSINVLINIANILEPFMPNTSSKIKEQFNIKESIWNLIEVKELPKKLRYKPIFEMIDKKNIMEEIKRLKDNKV</sequence>
<dbReference type="PRINTS" id="PR01041">
    <property type="entry name" value="TRNASYNTHMET"/>
</dbReference>
<feature type="domain" description="Methionyl/Leucyl tRNA synthetase" evidence="9">
    <location>
        <begin position="4"/>
        <end position="119"/>
    </location>
</feature>
<evidence type="ECO:0000256" key="6">
    <source>
        <dbReference type="ARBA" id="ARBA00022917"/>
    </source>
</evidence>
<dbReference type="Gene3D" id="1.10.730.10">
    <property type="entry name" value="Isoleucyl-tRNA Synthetase, Domain 1"/>
    <property type="match status" value="1"/>
</dbReference>
<dbReference type="SUPFAM" id="SSF52374">
    <property type="entry name" value="Nucleotidylyl transferase"/>
    <property type="match status" value="1"/>
</dbReference>
<dbReference type="EMBL" id="JAIKTU010000008">
    <property type="protein sequence ID" value="MBY0756004.1"/>
    <property type="molecule type" value="Genomic_DNA"/>
</dbReference>
<evidence type="ECO:0000256" key="8">
    <source>
        <dbReference type="RuleBase" id="RU363039"/>
    </source>
</evidence>
<feature type="domain" description="Methionyl/Leucyl tRNA synthetase" evidence="9">
    <location>
        <begin position="125"/>
        <end position="329"/>
    </location>
</feature>
<dbReference type="Proteomes" id="UP001299068">
    <property type="component" value="Unassembled WGS sequence"/>
</dbReference>
<dbReference type="InterPro" id="IPR023458">
    <property type="entry name" value="Met-tRNA_ligase_1"/>
</dbReference>
<keyword evidence="11" id="KW-1185">Reference proteome</keyword>
<dbReference type="InterPro" id="IPR033911">
    <property type="entry name" value="MetRS_core"/>
</dbReference>